<feature type="compositionally biased region" description="Basic and acidic residues" evidence="5">
    <location>
        <begin position="398"/>
        <end position="415"/>
    </location>
</feature>
<keyword evidence="4" id="KW-0539">Nucleus</keyword>
<dbReference type="PANTHER" id="PTHR14150:SF12">
    <property type="entry name" value="U3 SMALL NUCLEOLAR RNA-ASSOCIATED PROTEIN 14 HOMOLOG A"/>
    <property type="match status" value="1"/>
</dbReference>
<comment type="caution">
    <text evidence="6">The sequence shown here is derived from an EMBL/GenBank/DDBJ whole genome shotgun (WGS) entry which is preliminary data.</text>
</comment>
<feature type="region of interest" description="Disordered" evidence="5">
    <location>
        <begin position="1"/>
        <end position="21"/>
    </location>
</feature>
<proteinExistence type="inferred from homology"/>
<dbReference type="EMBL" id="JAPTSV010000013">
    <property type="protein sequence ID" value="KAJ1521418.1"/>
    <property type="molecule type" value="Genomic_DNA"/>
</dbReference>
<evidence type="ECO:0000256" key="3">
    <source>
        <dbReference type="ARBA" id="ARBA00022553"/>
    </source>
</evidence>
<feature type="compositionally biased region" description="Basic and acidic residues" evidence="5">
    <location>
        <begin position="678"/>
        <end position="690"/>
    </location>
</feature>
<dbReference type="Pfam" id="PF04615">
    <property type="entry name" value="Utp14"/>
    <property type="match status" value="1"/>
</dbReference>
<evidence type="ECO:0000256" key="5">
    <source>
        <dbReference type="SAM" id="MobiDB-lite"/>
    </source>
</evidence>
<evidence type="ECO:0000313" key="6">
    <source>
        <dbReference type="EMBL" id="KAJ1521418.1"/>
    </source>
</evidence>
<feature type="compositionally biased region" description="Polar residues" evidence="5">
    <location>
        <begin position="366"/>
        <end position="378"/>
    </location>
</feature>
<feature type="compositionally biased region" description="Acidic residues" evidence="5">
    <location>
        <begin position="354"/>
        <end position="363"/>
    </location>
</feature>
<comment type="subcellular location">
    <subcellularLocation>
        <location evidence="1">Nucleus</location>
        <location evidence="1">Nucleolus</location>
    </subcellularLocation>
</comment>
<dbReference type="PANTHER" id="PTHR14150">
    <property type="entry name" value="U3 SMALL NUCLEOLAR RNA-ASSOCIATED PROTEIN 14"/>
    <property type="match status" value="1"/>
</dbReference>
<feature type="region of interest" description="Disordered" evidence="5">
    <location>
        <begin position="458"/>
        <end position="485"/>
    </location>
</feature>
<keyword evidence="7" id="KW-1185">Reference proteome</keyword>
<dbReference type="AlphaFoldDB" id="A0AAV7X969"/>
<feature type="region of interest" description="Disordered" evidence="5">
    <location>
        <begin position="398"/>
        <end position="423"/>
    </location>
</feature>
<feature type="compositionally biased region" description="Basic and acidic residues" evidence="5">
    <location>
        <begin position="536"/>
        <end position="545"/>
    </location>
</feature>
<evidence type="ECO:0000313" key="7">
    <source>
        <dbReference type="Proteomes" id="UP001075354"/>
    </source>
</evidence>
<feature type="region of interest" description="Disordered" evidence="5">
    <location>
        <begin position="632"/>
        <end position="654"/>
    </location>
</feature>
<comment type="similarity">
    <text evidence="2">Belongs to the UTP14 family.</text>
</comment>
<evidence type="ECO:0000256" key="2">
    <source>
        <dbReference type="ARBA" id="ARBA00007774"/>
    </source>
</evidence>
<evidence type="ECO:0000256" key="1">
    <source>
        <dbReference type="ARBA" id="ARBA00004604"/>
    </source>
</evidence>
<feature type="region of interest" description="Disordered" evidence="5">
    <location>
        <begin position="345"/>
        <end position="383"/>
    </location>
</feature>
<evidence type="ECO:0008006" key="8">
    <source>
        <dbReference type="Google" id="ProtNLM"/>
    </source>
</evidence>
<feature type="region of interest" description="Disordered" evidence="5">
    <location>
        <begin position="678"/>
        <end position="712"/>
    </location>
</feature>
<evidence type="ECO:0000256" key="4">
    <source>
        <dbReference type="ARBA" id="ARBA00023242"/>
    </source>
</evidence>
<name>A0AAV7X969_9NEOP</name>
<reference evidence="6" key="1">
    <citation type="submission" date="2022-12" db="EMBL/GenBank/DDBJ databases">
        <title>Chromosome-level genome assembly of the bean flower thrips Megalurothrips usitatus.</title>
        <authorList>
            <person name="Ma L."/>
            <person name="Liu Q."/>
            <person name="Li H."/>
            <person name="Cai W."/>
        </authorList>
    </citation>
    <scope>NUCLEOTIDE SEQUENCE</scope>
    <source>
        <strain evidence="6">Cailab_2022a</strain>
    </source>
</reference>
<feature type="region of interest" description="Disordered" evidence="5">
    <location>
        <begin position="529"/>
        <end position="588"/>
    </location>
</feature>
<dbReference type="Proteomes" id="UP001075354">
    <property type="component" value="Chromosome 13"/>
</dbReference>
<gene>
    <name evidence="6" type="ORF">ONE63_003091</name>
</gene>
<dbReference type="GO" id="GO:0032040">
    <property type="term" value="C:small-subunit processome"/>
    <property type="evidence" value="ECO:0007669"/>
    <property type="project" value="InterPro"/>
</dbReference>
<keyword evidence="3" id="KW-0597">Phosphoprotein</keyword>
<sequence>MVATGNLGKTSSSARERLRPVSPCPIKFTKANMTLDVEDKDYSYLVDSDDEGGDEEHKRLLSAISKLDKRKRVLPSERKEPSLQVSEFHLTKESSDQNTVHLGELAKSLRLKSSHVEIARNLKAAQKKAKTLPRPLEKPAAERIRRGVGYDNVKEQVTKWDPVVFRQRVSDNLQFPLKPATPIHVDYEDFLSRDQTATELERQMAEVLNGSSAVQKEREEEEEEFPLSIEEMIERRKELAKFRAQESYRQAKARRQNKIKSKKFHRYARRERIREQIKEFEELQQKDPEAALERLEQIEKERALERASLRHRSTGAWAKNQAVRAKYDKESRQVLAEQLRFSKQLTQKVQVESESSDEGELEAESNIPSTDNPWMSQPKTEEEVDSFLSGYRKYWMEKTQKAPEESDLKEDEQKTLQEPPVLDSKQKALLESAVVSHSEIYENVEDNSSKPLELKSKVNGVSKKEKQKMKAITTPTDKKPTAISSGGKWVVTPLECPSTPKVSSIIDMFENLSDKMARKIGQKIDCLKGELVSQEPSEHNEEKRKGATTKRKEKSSNPPEFKRQKVQIDLDEELDEGRGDERSSNANDFIKLVKENAKTVATGEAVAQKPASATELDPNKFMKARSVKLNTELPDEITGGDEGLDDSDNEGGEKEKMMTISEAFADDDVVADFDQEKNNAVDKSKPEDINLHLPGWGSWGGHNIKPNKRKKSRFMVKMPEAPPRRDENKGNLYINEAEDSNARAHQVSELPFPFTRVKDFEANLRAPIGNTFIPESAHRKLIKPPIVTKMGRIIEPMEKEVLVKRDENAKRKKRK</sequence>
<organism evidence="6 7">
    <name type="scientific">Megalurothrips usitatus</name>
    <name type="common">bean blossom thrips</name>
    <dbReference type="NCBI Taxonomy" id="439358"/>
    <lineage>
        <taxon>Eukaryota</taxon>
        <taxon>Metazoa</taxon>
        <taxon>Ecdysozoa</taxon>
        <taxon>Arthropoda</taxon>
        <taxon>Hexapoda</taxon>
        <taxon>Insecta</taxon>
        <taxon>Pterygota</taxon>
        <taxon>Neoptera</taxon>
        <taxon>Paraneoptera</taxon>
        <taxon>Thysanoptera</taxon>
        <taxon>Terebrantia</taxon>
        <taxon>Thripoidea</taxon>
        <taxon>Thripidae</taxon>
        <taxon>Megalurothrips</taxon>
    </lineage>
</organism>
<accession>A0AAV7X969</accession>
<dbReference type="GO" id="GO:0006364">
    <property type="term" value="P:rRNA processing"/>
    <property type="evidence" value="ECO:0007669"/>
    <property type="project" value="InterPro"/>
</dbReference>
<dbReference type="InterPro" id="IPR006709">
    <property type="entry name" value="SSU_processome_Utp14"/>
</dbReference>
<protein>
    <recommendedName>
        <fullName evidence="8">U3 small nucleolar RNA-associated protein 14 homolog A</fullName>
    </recommendedName>
</protein>
<feature type="compositionally biased region" description="Acidic residues" evidence="5">
    <location>
        <begin position="633"/>
        <end position="650"/>
    </location>
</feature>